<feature type="compositionally biased region" description="Low complexity" evidence="7">
    <location>
        <begin position="124"/>
        <end position="135"/>
    </location>
</feature>
<dbReference type="GO" id="GO:0005637">
    <property type="term" value="C:nuclear inner membrane"/>
    <property type="evidence" value="ECO:0007669"/>
    <property type="project" value="UniProtKB-SubCell"/>
</dbReference>
<dbReference type="GO" id="GO:0006998">
    <property type="term" value="P:nuclear envelope organization"/>
    <property type="evidence" value="ECO:0007669"/>
    <property type="project" value="TreeGrafter"/>
</dbReference>
<evidence type="ECO:0000256" key="6">
    <source>
        <dbReference type="ARBA" id="ARBA00023242"/>
    </source>
</evidence>
<feature type="compositionally biased region" description="Polar residues" evidence="7">
    <location>
        <begin position="277"/>
        <end position="314"/>
    </location>
</feature>
<dbReference type="InterPro" id="IPR052277">
    <property type="entry name" value="INM_ESCRT-Associated"/>
</dbReference>
<dbReference type="InterPro" id="IPR041885">
    <property type="entry name" value="MAN1_winged_helix_dom"/>
</dbReference>
<evidence type="ECO:0000259" key="9">
    <source>
        <dbReference type="PROSITE" id="PS50954"/>
    </source>
</evidence>
<evidence type="ECO:0000256" key="8">
    <source>
        <dbReference type="SAM" id="Phobius"/>
    </source>
</evidence>
<dbReference type="Pfam" id="PF09402">
    <property type="entry name" value="MSC"/>
    <property type="match status" value="1"/>
</dbReference>
<reference evidence="10 11" key="1">
    <citation type="submission" date="2019-07" db="EMBL/GenBank/DDBJ databases">
        <title>Annotation for the trematode Paragonimus westermani.</title>
        <authorList>
            <person name="Choi Y.-J."/>
        </authorList>
    </citation>
    <scope>NUCLEOTIDE SEQUENCE [LARGE SCALE GENOMIC DNA]</scope>
    <source>
        <strain evidence="10">180907_Pwestermani</strain>
    </source>
</reference>
<feature type="compositionally biased region" description="Polar residues" evidence="7">
    <location>
        <begin position="244"/>
        <end position="260"/>
    </location>
</feature>
<evidence type="ECO:0000256" key="2">
    <source>
        <dbReference type="ARBA" id="ARBA00022553"/>
    </source>
</evidence>
<dbReference type="GO" id="GO:0030514">
    <property type="term" value="P:negative regulation of BMP signaling pathway"/>
    <property type="evidence" value="ECO:0007669"/>
    <property type="project" value="TreeGrafter"/>
</dbReference>
<dbReference type="OrthoDB" id="6363067at2759"/>
<accession>A0A8T0DUJ4</accession>
<dbReference type="EMBL" id="JTDF01001252">
    <property type="protein sequence ID" value="KAF8570291.1"/>
    <property type="molecule type" value="Genomic_DNA"/>
</dbReference>
<keyword evidence="4 8" id="KW-1133">Transmembrane helix</keyword>
<dbReference type="AlphaFoldDB" id="A0A8T0DUJ4"/>
<dbReference type="InterPro" id="IPR012677">
    <property type="entry name" value="Nucleotide-bd_a/b_plait_sf"/>
</dbReference>
<dbReference type="InterPro" id="IPR035979">
    <property type="entry name" value="RBD_domain_sf"/>
</dbReference>
<dbReference type="Gene3D" id="1.10.10.1180">
    <property type="entry name" value="MAN1, winged-helix domain"/>
    <property type="match status" value="1"/>
</dbReference>
<dbReference type="InterPro" id="IPR003887">
    <property type="entry name" value="LEM_dom"/>
</dbReference>
<feature type="compositionally biased region" description="Polar residues" evidence="7">
    <location>
        <begin position="44"/>
        <end position="55"/>
    </location>
</feature>
<dbReference type="SMART" id="SM00540">
    <property type="entry name" value="LEM"/>
    <property type="match status" value="1"/>
</dbReference>
<dbReference type="InterPro" id="IPR011015">
    <property type="entry name" value="LEM/LEM-like_dom_sf"/>
</dbReference>
<evidence type="ECO:0000313" key="10">
    <source>
        <dbReference type="EMBL" id="KAF8570291.1"/>
    </source>
</evidence>
<feature type="transmembrane region" description="Helical" evidence="8">
    <location>
        <begin position="565"/>
        <end position="593"/>
    </location>
</feature>
<evidence type="ECO:0000256" key="3">
    <source>
        <dbReference type="ARBA" id="ARBA00022692"/>
    </source>
</evidence>
<name>A0A8T0DUJ4_9TREM</name>
<keyword evidence="6" id="KW-0539">Nucleus</keyword>
<comment type="caution">
    <text evidence="10">The sequence shown here is derived from an EMBL/GenBank/DDBJ whole genome shotgun (WGS) entry which is preliminary data.</text>
</comment>
<dbReference type="Gene3D" id="3.30.70.330">
    <property type="match status" value="1"/>
</dbReference>
<evidence type="ECO:0000256" key="5">
    <source>
        <dbReference type="ARBA" id="ARBA00023136"/>
    </source>
</evidence>
<keyword evidence="2" id="KW-0597">Phosphoprotein</keyword>
<sequence>MATVVSDTELREKLKKHGIVAGPITETTRNVYLRKLHKIESNPVPKQSTTPSSPRITRKSPSKPNTTVSTPILLSNKDVEKPVVRLNPTNFTSVKEAFVSHTGPKNIGNSLSFDVGTRPTDVLSSSGVTQTSFSSRITTPSRPSLGRPSVSSYEYTRPSSSVIAPEKFQTPTSVSMFGHQFSRSATPQRAAGHTPTRKTYIYYGNEANSESETDDSADRTSPFSFTMSRVAGWLGRDNQSRISEVNRSLHNSSSTFTRPSIRSRFSLDNREDGRIQVSDTDQSDAESFSRSQIVRRWQNGSRESQRDAGTTTSPGLLFTPPRASDNVSTSLFRSNASILSDDKDTDYQPDSFGRTKSAFHRRYQSEPSSSMGRFISGLVAHIPNLILVCSLTALSLLCLSYLILKDHHGEVGKMADLQKIVCGSAISPGLMNTMGLQGCLHQKDVTEALPLLSIAYEILSRYAGEYHCATSGLSNPRISLVAAQGLVEREWQATGQARDSNAFPRIWRNALFLLLHVGKTHFKLVAYDALGTELGGNSKPDDIYELESIQPYFTGMCRLHRWVRWFAQMCATAFWVLLATLAVVGLLLLVRWLRNRRIQLLEQKTARIRDLVAEVVHLLQQQLRENEADPNRPPYVPVYVLRDRLRQQHSDIPQLWPDIVRYVYEVETCIGVREWRGIGETWQWQGGTGWQGSALLDKSQKPPFVVPPTECLKIRNMFSTESLDERSKRRIHRELLKKLANCGPILHIGLDNVGTKGLVYVKCGNPDTAGRIYHAIHANYFDGRLLTVKFLRDNKYCLRFPEARGVQQPLSVGDLEY</sequence>
<feature type="transmembrane region" description="Helical" evidence="8">
    <location>
        <begin position="385"/>
        <end position="404"/>
    </location>
</feature>
<evidence type="ECO:0000256" key="4">
    <source>
        <dbReference type="ARBA" id="ARBA00022989"/>
    </source>
</evidence>
<evidence type="ECO:0000256" key="7">
    <source>
        <dbReference type="SAM" id="MobiDB-lite"/>
    </source>
</evidence>
<dbReference type="SUPFAM" id="SSF63451">
    <property type="entry name" value="LEM domain"/>
    <property type="match status" value="1"/>
</dbReference>
<dbReference type="PANTHER" id="PTHR13428">
    <property type="entry name" value="INNER NUCLEAR MEMBRANE PROTEIN MAN1 LEM DOMAIN CONTAINING PROTEIN"/>
    <property type="match status" value="1"/>
</dbReference>
<dbReference type="Gene3D" id="1.10.720.40">
    <property type="match status" value="1"/>
</dbReference>
<evidence type="ECO:0000313" key="11">
    <source>
        <dbReference type="Proteomes" id="UP000699462"/>
    </source>
</evidence>
<feature type="region of interest" description="Disordered" evidence="7">
    <location>
        <begin position="38"/>
        <end position="69"/>
    </location>
</feature>
<dbReference type="Proteomes" id="UP000699462">
    <property type="component" value="Unassembled WGS sequence"/>
</dbReference>
<dbReference type="CDD" id="cd12934">
    <property type="entry name" value="LEM"/>
    <property type="match status" value="1"/>
</dbReference>
<feature type="region of interest" description="Disordered" evidence="7">
    <location>
        <begin position="124"/>
        <end position="152"/>
    </location>
</feature>
<keyword evidence="5 8" id="KW-0472">Membrane</keyword>
<proteinExistence type="predicted"/>
<feature type="compositionally biased region" description="Basic and acidic residues" evidence="7">
    <location>
        <begin position="265"/>
        <end position="274"/>
    </location>
</feature>
<keyword evidence="11" id="KW-1185">Reference proteome</keyword>
<dbReference type="Pfam" id="PF03020">
    <property type="entry name" value="LEM"/>
    <property type="match status" value="1"/>
</dbReference>
<evidence type="ECO:0000256" key="1">
    <source>
        <dbReference type="ARBA" id="ARBA00004473"/>
    </source>
</evidence>
<gene>
    <name evidence="10" type="ORF">P879_06644</name>
</gene>
<keyword evidence="3 8" id="KW-0812">Transmembrane</keyword>
<protein>
    <recommendedName>
        <fullName evidence="9">LEM domain-containing protein</fullName>
    </recommendedName>
</protein>
<dbReference type="GO" id="GO:0031490">
    <property type="term" value="F:chromatin DNA binding"/>
    <property type="evidence" value="ECO:0007669"/>
    <property type="project" value="TreeGrafter"/>
</dbReference>
<dbReference type="FunFam" id="1.10.720.40:FF:000001">
    <property type="entry name" value="LEM domain containing 2, isoform CRA_a"/>
    <property type="match status" value="1"/>
</dbReference>
<dbReference type="SUPFAM" id="SSF54928">
    <property type="entry name" value="RNA-binding domain, RBD"/>
    <property type="match status" value="1"/>
</dbReference>
<feature type="region of interest" description="Disordered" evidence="7">
    <location>
        <begin position="244"/>
        <end position="321"/>
    </location>
</feature>
<organism evidence="10 11">
    <name type="scientific">Paragonimus westermani</name>
    <dbReference type="NCBI Taxonomy" id="34504"/>
    <lineage>
        <taxon>Eukaryota</taxon>
        <taxon>Metazoa</taxon>
        <taxon>Spiralia</taxon>
        <taxon>Lophotrochozoa</taxon>
        <taxon>Platyhelminthes</taxon>
        <taxon>Trematoda</taxon>
        <taxon>Digenea</taxon>
        <taxon>Plagiorchiida</taxon>
        <taxon>Troglotremata</taxon>
        <taxon>Troglotrematidae</taxon>
        <taxon>Paragonimus</taxon>
    </lineage>
</organism>
<dbReference type="PANTHER" id="PTHR13428:SF12">
    <property type="entry name" value="INNER NUCLEAR MEMBRANE PROTEIN MAN1"/>
    <property type="match status" value="1"/>
</dbReference>
<feature type="domain" description="LEM" evidence="9">
    <location>
        <begin position="1"/>
        <end position="43"/>
    </location>
</feature>
<dbReference type="PROSITE" id="PS50954">
    <property type="entry name" value="LEM"/>
    <property type="match status" value="1"/>
</dbReference>
<comment type="subcellular location">
    <subcellularLocation>
        <location evidence="1">Nucleus inner membrane</location>
        <topology evidence="1">Multi-pass membrane protein</topology>
    </subcellularLocation>
</comment>
<dbReference type="InterPro" id="IPR018996">
    <property type="entry name" value="Man1/Src1-like_C"/>
</dbReference>